<evidence type="ECO:0000256" key="14">
    <source>
        <dbReference type="ARBA" id="ARBA00025494"/>
    </source>
</evidence>
<dbReference type="PROSITE" id="PS00531">
    <property type="entry name" value="RNASE_T2_2"/>
    <property type="match status" value="1"/>
</dbReference>
<protein>
    <recommendedName>
        <fullName evidence="15">Ribonuclease T2-like</fullName>
        <ecNumber evidence="4">4.6.1.19</ecNumber>
    </recommendedName>
</protein>
<keyword evidence="11" id="KW-1015">Disulfide bond</keyword>
<evidence type="ECO:0000256" key="12">
    <source>
        <dbReference type="ARBA" id="ARBA00023180"/>
    </source>
</evidence>
<dbReference type="PANTHER" id="PTHR11240:SF22">
    <property type="entry name" value="RIBONUCLEASE T2"/>
    <property type="match status" value="1"/>
</dbReference>
<dbReference type="InterPro" id="IPR033130">
    <property type="entry name" value="RNase_T2_His_AS_2"/>
</dbReference>
<dbReference type="AlphaFoldDB" id="A0A9W4P985"/>
<dbReference type="GO" id="GO:0003723">
    <property type="term" value="F:RNA binding"/>
    <property type="evidence" value="ECO:0007669"/>
    <property type="project" value="InterPro"/>
</dbReference>
<evidence type="ECO:0000256" key="5">
    <source>
        <dbReference type="ARBA" id="ARBA00022490"/>
    </source>
</evidence>
<organism evidence="20 21">
    <name type="scientific">Penicillium egyptiacum</name>
    <dbReference type="NCBI Taxonomy" id="1303716"/>
    <lineage>
        <taxon>Eukaryota</taxon>
        <taxon>Fungi</taxon>
        <taxon>Dikarya</taxon>
        <taxon>Ascomycota</taxon>
        <taxon>Pezizomycotina</taxon>
        <taxon>Eurotiomycetes</taxon>
        <taxon>Eurotiomycetidae</taxon>
        <taxon>Eurotiales</taxon>
        <taxon>Aspergillaceae</taxon>
        <taxon>Penicillium</taxon>
    </lineage>
</organism>
<dbReference type="InterPro" id="IPR057328">
    <property type="entry name" value="RNaseT2L_C"/>
</dbReference>
<evidence type="ECO:0000256" key="10">
    <source>
        <dbReference type="ARBA" id="ARBA00022801"/>
    </source>
</evidence>
<evidence type="ECO:0000256" key="7">
    <source>
        <dbReference type="ARBA" id="ARBA00022722"/>
    </source>
</evidence>
<evidence type="ECO:0000256" key="4">
    <source>
        <dbReference type="ARBA" id="ARBA00012571"/>
    </source>
</evidence>
<dbReference type="PROSITE" id="PS00530">
    <property type="entry name" value="RNASE_T2_1"/>
    <property type="match status" value="1"/>
</dbReference>
<gene>
    <name evidence="20" type="ORF">PEGY_LOCUS9482</name>
</gene>
<dbReference type="EC" id="4.6.1.19" evidence="4"/>
<dbReference type="GO" id="GO:0033897">
    <property type="term" value="F:ribonuclease T2 activity"/>
    <property type="evidence" value="ECO:0007669"/>
    <property type="project" value="UniProtKB-EC"/>
</dbReference>
<dbReference type="GO" id="GO:0006401">
    <property type="term" value="P:RNA catabolic process"/>
    <property type="evidence" value="ECO:0007669"/>
    <property type="project" value="TreeGrafter"/>
</dbReference>
<evidence type="ECO:0000256" key="15">
    <source>
        <dbReference type="ARBA" id="ARBA00071169"/>
    </source>
</evidence>
<dbReference type="Gene3D" id="3.90.730.10">
    <property type="entry name" value="Ribonuclease T2-like"/>
    <property type="match status" value="1"/>
</dbReference>
<dbReference type="SUPFAM" id="SSF55895">
    <property type="entry name" value="Ribonuclease Rh-like"/>
    <property type="match status" value="1"/>
</dbReference>
<evidence type="ECO:0000256" key="18">
    <source>
        <dbReference type="SAM" id="MobiDB-lite"/>
    </source>
</evidence>
<keyword evidence="7" id="KW-0540">Nuclease</keyword>
<comment type="caution">
    <text evidence="20">The sequence shown here is derived from an EMBL/GenBank/DDBJ whole genome shotgun (WGS) entry which is preliminary data.</text>
</comment>
<dbReference type="OrthoDB" id="435754at2759"/>
<dbReference type="Pfam" id="PF00445">
    <property type="entry name" value="Ribonuclease_T2"/>
    <property type="match status" value="1"/>
</dbReference>
<evidence type="ECO:0000256" key="17">
    <source>
        <dbReference type="RuleBase" id="RU004328"/>
    </source>
</evidence>
<keyword evidence="6" id="KW-0926">Vacuole</keyword>
<dbReference type="CDD" id="cd01061">
    <property type="entry name" value="RNase_T2_euk"/>
    <property type="match status" value="1"/>
</dbReference>
<dbReference type="InterPro" id="IPR001568">
    <property type="entry name" value="RNase_T2-like"/>
</dbReference>
<reference evidence="20" key="1">
    <citation type="submission" date="2021-07" db="EMBL/GenBank/DDBJ databases">
        <authorList>
            <person name="Branca A.L. A."/>
        </authorList>
    </citation>
    <scope>NUCLEOTIDE SEQUENCE</scope>
</reference>
<evidence type="ECO:0000256" key="16">
    <source>
        <dbReference type="PIRSR" id="PIRSR633697-1"/>
    </source>
</evidence>
<keyword evidence="12" id="KW-0325">Glycoprotein</keyword>
<keyword evidence="21" id="KW-1185">Reference proteome</keyword>
<dbReference type="InterPro" id="IPR036430">
    <property type="entry name" value="RNase_T2-like_sf"/>
</dbReference>
<keyword evidence="9" id="KW-0255">Endonuclease</keyword>
<evidence type="ECO:0000313" key="21">
    <source>
        <dbReference type="Proteomes" id="UP001154252"/>
    </source>
</evidence>
<keyword evidence="10" id="KW-0378">Hydrolase</keyword>
<evidence type="ECO:0000256" key="9">
    <source>
        <dbReference type="ARBA" id="ARBA00022759"/>
    </source>
</evidence>
<feature type="active site" evidence="16">
    <location>
        <position position="152"/>
    </location>
</feature>
<evidence type="ECO:0000256" key="2">
    <source>
        <dbReference type="ARBA" id="ARBA00004496"/>
    </source>
</evidence>
<comment type="subcellular location">
    <subcellularLocation>
        <location evidence="2">Cytoplasm</location>
    </subcellularLocation>
    <subcellularLocation>
        <location evidence="1">Vacuole lumen</location>
    </subcellularLocation>
</comment>
<dbReference type="GO" id="GO:0016787">
    <property type="term" value="F:hydrolase activity"/>
    <property type="evidence" value="ECO:0007669"/>
    <property type="project" value="UniProtKB-KW"/>
</dbReference>
<dbReference type="EMBL" id="CAJVRC010000896">
    <property type="protein sequence ID" value="CAG8908703.1"/>
    <property type="molecule type" value="Genomic_DNA"/>
</dbReference>
<dbReference type="Proteomes" id="UP001154252">
    <property type="component" value="Unassembled WGS sequence"/>
</dbReference>
<evidence type="ECO:0000259" key="19">
    <source>
        <dbReference type="Pfam" id="PF25488"/>
    </source>
</evidence>
<evidence type="ECO:0000256" key="13">
    <source>
        <dbReference type="ARBA" id="ARBA00023239"/>
    </source>
</evidence>
<feature type="domain" description="RNase T2-like C-terminal" evidence="19">
    <location>
        <begin position="320"/>
        <end position="437"/>
    </location>
</feature>
<comment type="function">
    <text evidence="14">Rnase which modulates cell survival under stress conditions. Released from the vacuole to the cytoplasm during stress to promote tRNA and rRNA cleavage and to activate separately a downstream pathway that promotes cell death. Involved in cell size, vacuolar morphology and growth at high temperatures and high salt concentration.</text>
</comment>
<evidence type="ECO:0000313" key="20">
    <source>
        <dbReference type="EMBL" id="CAG8908703.1"/>
    </source>
</evidence>
<name>A0A9W4P985_9EURO</name>
<evidence type="ECO:0000256" key="3">
    <source>
        <dbReference type="ARBA" id="ARBA00007469"/>
    </source>
</evidence>
<evidence type="ECO:0000256" key="1">
    <source>
        <dbReference type="ARBA" id="ARBA00004410"/>
    </source>
</evidence>
<dbReference type="GO" id="GO:0005576">
    <property type="term" value="C:extracellular region"/>
    <property type="evidence" value="ECO:0007669"/>
    <property type="project" value="TreeGrafter"/>
</dbReference>
<evidence type="ECO:0000256" key="6">
    <source>
        <dbReference type="ARBA" id="ARBA00022554"/>
    </source>
</evidence>
<evidence type="ECO:0000256" key="8">
    <source>
        <dbReference type="ARBA" id="ARBA00022729"/>
    </source>
</evidence>
<accession>A0A9W4P985</accession>
<comment type="similarity">
    <text evidence="3 17">Belongs to the RNase T2 family.</text>
</comment>
<sequence>MLSSMMRGSSQQFMGIPGPQKILKTFGSLWLSQASNENAKPGTSSSCPLSEISCQAKYHGQDTCCFNYPGGQMLQTQFWDVDPALGPEDAWTIHGLWPDHCNGGFDQFCDSRRKYSNISLILVDAGRRDLLEYMSEYWKDFRGDDSNLWQHEWNKHGTCISTLEPDCYEDYLPQQEVVDYFDKTVEVYKDLPSHEVSLALSTNERLYIRIKPLTIYKFLANAGIVPSQTQTYALADIEAALEQAHGDPVTVRCRGGAINEIWYYFNIAGSLQSGEFIPAGPDGQKSNCPSRGIKYPLKHARNEPTQTTTIDFPEPTAPGTPFTGRGNLVVERVNRKHGCIISYGTWFSSGTCATFRAEKLSDDIFTLKSSKGLCAFERDALTCGPHVNTPSEFTAKDGKLAYGDHTTFYADNFPKGRTQSNVYASQGGRSIEIEITWASK</sequence>
<keyword evidence="8" id="KW-0732">Signal</keyword>
<dbReference type="Pfam" id="PF25488">
    <property type="entry name" value="RNaseT2L_C"/>
    <property type="match status" value="1"/>
</dbReference>
<dbReference type="GO" id="GO:0005775">
    <property type="term" value="C:vacuolar lumen"/>
    <property type="evidence" value="ECO:0007669"/>
    <property type="project" value="UniProtKB-SubCell"/>
</dbReference>
<dbReference type="InterPro" id="IPR033697">
    <property type="entry name" value="Ribonuclease_T2_eukaryotic"/>
</dbReference>
<dbReference type="PANTHER" id="PTHR11240">
    <property type="entry name" value="RIBONUCLEASE T2"/>
    <property type="match status" value="1"/>
</dbReference>
<feature type="active site" evidence="16">
    <location>
        <position position="156"/>
    </location>
</feature>
<feature type="active site" evidence="16">
    <location>
        <position position="94"/>
    </location>
</feature>
<keyword evidence="5" id="KW-0963">Cytoplasm</keyword>
<keyword evidence="13" id="KW-0456">Lyase</keyword>
<proteinExistence type="inferred from homology"/>
<dbReference type="InterPro" id="IPR018188">
    <property type="entry name" value="RNase_T2_His_AS_1"/>
</dbReference>
<feature type="region of interest" description="Disordered" evidence="18">
    <location>
        <begin position="304"/>
        <end position="324"/>
    </location>
</feature>
<evidence type="ECO:0000256" key="11">
    <source>
        <dbReference type="ARBA" id="ARBA00023157"/>
    </source>
</evidence>